<name>A0A2K6NSJ5_RHIRO</name>
<protein>
    <submittedName>
        <fullName evidence="1">Uncharacterized protein</fullName>
    </submittedName>
</protein>
<sequence length="72" mass="8082">SWPVVSSNTWYRYTCLFTGGSTCKFPFDCLKAHAGGGEKTVQAQWGRVFPERSTCVKTQLLPVFGSKFLFLL</sequence>
<dbReference type="Proteomes" id="UP000233200">
    <property type="component" value="Unplaced"/>
</dbReference>
<keyword evidence="2" id="KW-1185">Reference proteome</keyword>
<dbReference type="AlphaFoldDB" id="A0A2K6NSJ5"/>
<reference evidence="1" key="1">
    <citation type="submission" date="2025-08" db="UniProtKB">
        <authorList>
            <consortium name="Ensembl"/>
        </authorList>
    </citation>
    <scope>IDENTIFICATION</scope>
</reference>
<evidence type="ECO:0000313" key="1">
    <source>
        <dbReference type="Ensembl" id="ENSRROP00000007261.1"/>
    </source>
</evidence>
<organism evidence="1 2">
    <name type="scientific">Rhinopithecus roxellana</name>
    <name type="common">Golden snub-nosed monkey</name>
    <name type="synonym">Pygathrix roxellana</name>
    <dbReference type="NCBI Taxonomy" id="61622"/>
    <lineage>
        <taxon>Eukaryota</taxon>
        <taxon>Metazoa</taxon>
        <taxon>Chordata</taxon>
        <taxon>Craniata</taxon>
        <taxon>Vertebrata</taxon>
        <taxon>Euteleostomi</taxon>
        <taxon>Mammalia</taxon>
        <taxon>Eutheria</taxon>
        <taxon>Euarchontoglires</taxon>
        <taxon>Primates</taxon>
        <taxon>Haplorrhini</taxon>
        <taxon>Catarrhini</taxon>
        <taxon>Cercopithecidae</taxon>
        <taxon>Colobinae</taxon>
        <taxon>Rhinopithecus</taxon>
    </lineage>
</organism>
<accession>A0A2K6NSJ5</accession>
<evidence type="ECO:0000313" key="2">
    <source>
        <dbReference type="Proteomes" id="UP000233200"/>
    </source>
</evidence>
<reference evidence="1" key="2">
    <citation type="submission" date="2025-09" db="UniProtKB">
        <authorList>
            <consortium name="Ensembl"/>
        </authorList>
    </citation>
    <scope>IDENTIFICATION</scope>
</reference>
<proteinExistence type="predicted"/>
<dbReference type="Ensembl" id="ENSRROT00000030510.1">
    <property type="protein sequence ID" value="ENSRROP00000007261.1"/>
    <property type="gene ID" value="ENSRROG00000027242.1"/>
</dbReference>